<dbReference type="GO" id="GO:0004497">
    <property type="term" value="F:monooxygenase activity"/>
    <property type="evidence" value="ECO:0007669"/>
    <property type="project" value="InterPro"/>
</dbReference>
<evidence type="ECO:0000313" key="2">
    <source>
        <dbReference type="Proteomes" id="UP001219355"/>
    </source>
</evidence>
<evidence type="ECO:0008006" key="3">
    <source>
        <dbReference type="Google" id="ProtNLM"/>
    </source>
</evidence>
<dbReference type="InterPro" id="IPR036396">
    <property type="entry name" value="Cyt_P450_sf"/>
</dbReference>
<dbReference type="Gene3D" id="1.10.630.10">
    <property type="entry name" value="Cytochrome P450"/>
    <property type="match status" value="1"/>
</dbReference>
<dbReference type="PANTHER" id="PTHR24306">
    <property type="match status" value="1"/>
</dbReference>
<dbReference type="Proteomes" id="UP001219355">
    <property type="component" value="Chromosome 5"/>
</dbReference>
<keyword evidence="2" id="KW-1185">Reference proteome</keyword>
<dbReference type="Pfam" id="PF00067">
    <property type="entry name" value="p450"/>
    <property type="match status" value="1"/>
</dbReference>
<name>A0AAF0DP16_9EURO</name>
<dbReference type="GO" id="GO:0005506">
    <property type="term" value="F:iron ion binding"/>
    <property type="evidence" value="ECO:0007669"/>
    <property type="project" value="InterPro"/>
</dbReference>
<protein>
    <recommendedName>
        <fullName evidence="3">Cytochrome P450</fullName>
    </recommendedName>
</protein>
<reference evidence="1" key="1">
    <citation type="submission" date="2023-03" db="EMBL/GenBank/DDBJ databases">
        <title>Emydomyces testavorans Genome Sequence.</title>
        <authorList>
            <person name="Hoyer L."/>
        </authorList>
    </citation>
    <scope>NUCLEOTIDE SEQUENCE</scope>
    <source>
        <strain evidence="1">16-2883</strain>
    </source>
</reference>
<dbReference type="GO" id="GO:0016705">
    <property type="term" value="F:oxidoreductase activity, acting on paired donors, with incorporation or reduction of molecular oxygen"/>
    <property type="evidence" value="ECO:0007669"/>
    <property type="project" value="InterPro"/>
</dbReference>
<dbReference type="SUPFAM" id="SSF48264">
    <property type="entry name" value="Cytochrome P450"/>
    <property type="match status" value="1"/>
</dbReference>
<dbReference type="AlphaFoldDB" id="A0AAF0DP16"/>
<gene>
    <name evidence="1" type="ORF">PRK78_007300</name>
</gene>
<proteinExistence type="predicted"/>
<dbReference type="EMBL" id="CP120631">
    <property type="protein sequence ID" value="WEW61804.1"/>
    <property type="molecule type" value="Genomic_DNA"/>
</dbReference>
<organism evidence="1 2">
    <name type="scientific">Emydomyces testavorans</name>
    <dbReference type="NCBI Taxonomy" id="2070801"/>
    <lineage>
        <taxon>Eukaryota</taxon>
        <taxon>Fungi</taxon>
        <taxon>Dikarya</taxon>
        <taxon>Ascomycota</taxon>
        <taxon>Pezizomycotina</taxon>
        <taxon>Eurotiomycetes</taxon>
        <taxon>Eurotiomycetidae</taxon>
        <taxon>Onygenales</taxon>
        <taxon>Nannizziopsiaceae</taxon>
        <taxon>Emydomyces</taxon>
    </lineage>
</organism>
<dbReference type="PANTHER" id="PTHR24306:SF7">
    <property type="entry name" value="AHBB"/>
    <property type="match status" value="1"/>
</dbReference>
<evidence type="ECO:0000313" key="1">
    <source>
        <dbReference type="EMBL" id="WEW61804.1"/>
    </source>
</evidence>
<sequence length="435" mass="49511">MQFLSKDPWLTDVSSTIVREVQQAMPNLLSFSPSVVDQSTWERLSGVSIKHEGSEPICEVNLFALVRNFVGTISTSVIMGSAFTEAFPYALNELWTFDECFNAMLLGIPRWVPFPGLVSSYAARRRLLLALKTFHNAFAATEIGIDPGFDWRDMDDVSEVIKARARPFIEAGYTPEQAASEHLCLFWTMNMTTNTLIFWNLVHILSDSDLHEKIVEEIKAYSNASRPDWRESGFNIPEPPRLNLSLEGLVSACPLLKATYYEVLRLHFTLLSYLKLKKDVTLVEPTEAALHTVHPLTTYRCDAGSYIAIPHFVHNLNPECFPEPDKFYPQRFLAQDSEEALDASDEAPSLEHEKLIPSESISLKIHDIWPNELSYMLSCSREFAERQALVFTAAFLMMWDIQRADGKPWEVPRHKNGSATHVPKKDIRVRMNLKV</sequence>
<dbReference type="InterPro" id="IPR001128">
    <property type="entry name" value="Cyt_P450"/>
</dbReference>
<dbReference type="GO" id="GO:0020037">
    <property type="term" value="F:heme binding"/>
    <property type="evidence" value="ECO:0007669"/>
    <property type="project" value="InterPro"/>
</dbReference>
<accession>A0AAF0DP16</accession>